<dbReference type="PANTHER" id="PTHR43281:SF1">
    <property type="entry name" value="FARNESYL DIPHOSPHATE SYNTHASE"/>
    <property type="match status" value="1"/>
</dbReference>
<dbReference type="InterPro" id="IPR033749">
    <property type="entry name" value="Polyprenyl_synt_CS"/>
</dbReference>
<dbReference type="KEGG" id="acx:Achr_15310"/>
<keyword evidence="5" id="KW-0460">Magnesium</keyword>
<dbReference type="GO" id="GO:0046872">
    <property type="term" value="F:metal ion binding"/>
    <property type="evidence" value="ECO:0007669"/>
    <property type="project" value="UniProtKB-KW"/>
</dbReference>
<dbReference type="AlphaFoldDB" id="A0A0C4WNC0"/>
<keyword evidence="3 7" id="KW-0808">Transferase</keyword>
<keyword evidence="9" id="KW-1185">Reference proteome</keyword>
<protein>
    <submittedName>
        <fullName evidence="8">Geranylgeranyl pyrophosphate synthase crtE</fullName>
    </submittedName>
</protein>
<dbReference type="Pfam" id="PF00348">
    <property type="entry name" value="polyprenyl_synt"/>
    <property type="match status" value="1"/>
</dbReference>
<keyword evidence="4" id="KW-0479">Metal-binding</keyword>
<accession>A0A0C4WNC0</accession>
<dbReference type="GO" id="GO:0016114">
    <property type="term" value="P:terpenoid biosynthetic process"/>
    <property type="evidence" value="ECO:0007669"/>
    <property type="project" value="UniProtKB-ARBA"/>
</dbReference>
<dbReference type="Proteomes" id="UP000068210">
    <property type="component" value="Chromosome"/>
</dbReference>
<dbReference type="InterPro" id="IPR008949">
    <property type="entry name" value="Isoprenoid_synthase_dom_sf"/>
</dbReference>
<dbReference type="CDD" id="cd00685">
    <property type="entry name" value="Trans_IPPS_HT"/>
    <property type="match status" value="1"/>
</dbReference>
<evidence type="ECO:0000256" key="3">
    <source>
        <dbReference type="ARBA" id="ARBA00022679"/>
    </source>
</evidence>
<proteinExistence type="inferred from homology"/>
<evidence type="ECO:0000256" key="4">
    <source>
        <dbReference type="ARBA" id="ARBA00022723"/>
    </source>
</evidence>
<reference evidence="8 9" key="1">
    <citation type="journal article" date="2015" name="PLoS ONE">
        <title>Azotobacter Genomes: The Genome of Azotobacter chroococcum NCIMB 8003 (ATCC 4412).</title>
        <authorList>
            <person name="Robson R.L."/>
            <person name="Jones R."/>
            <person name="Robson R.M."/>
            <person name="Schwartz A."/>
            <person name="Richardson T.H."/>
        </authorList>
    </citation>
    <scope>NUCLEOTIDE SEQUENCE [LARGE SCALE GENOMIC DNA]</scope>
    <source>
        <strain evidence="8 9">NCIMB 8003</strain>
    </source>
</reference>
<dbReference type="FunFam" id="1.10.600.10:FF:000001">
    <property type="entry name" value="Geranylgeranyl diphosphate synthase"/>
    <property type="match status" value="1"/>
</dbReference>
<dbReference type="Gene3D" id="1.10.600.10">
    <property type="entry name" value="Farnesyl Diphosphate Synthase"/>
    <property type="match status" value="1"/>
</dbReference>
<dbReference type="GO" id="GO:0008654">
    <property type="term" value="P:phospholipid biosynthetic process"/>
    <property type="evidence" value="ECO:0007669"/>
    <property type="project" value="UniProtKB-ARBA"/>
</dbReference>
<dbReference type="PROSITE" id="PS00723">
    <property type="entry name" value="POLYPRENYL_SYNTHASE_1"/>
    <property type="match status" value="1"/>
</dbReference>
<evidence type="ECO:0000256" key="1">
    <source>
        <dbReference type="ARBA" id="ARBA00001946"/>
    </source>
</evidence>
<organism evidence="8 9">
    <name type="scientific">Azotobacter chroococcum NCIMB 8003</name>
    <dbReference type="NCBI Taxonomy" id="1328314"/>
    <lineage>
        <taxon>Bacteria</taxon>
        <taxon>Pseudomonadati</taxon>
        <taxon>Pseudomonadota</taxon>
        <taxon>Gammaproteobacteria</taxon>
        <taxon>Pseudomonadales</taxon>
        <taxon>Pseudomonadaceae</taxon>
        <taxon>Azotobacter</taxon>
    </lineage>
</organism>
<gene>
    <name evidence="8" type="primary">crtE</name>
    <name evidence="8" type="ORF">Achr_15310</name>
</gene>
<comment type="similarity">
    <text evidence="2 7">Belongs to the FPP/GGPP synthase family.</text>
</comment>
<dbReference type="GO" id="GO:0004659">
    <property type="term" value="F:prenyltransferase activity"/>
    <property type="evidence" value="ECO:0007669"/>
    <property type="project" value="InterPro"/>
</dbReference>
<evidence type="ECO:0000256" key="2">
    <source>
        <dbReference type="ARBA" id="ARBA00006706"/>
    </source>
</evidence>
<name>A0A0C4WNC0_9GAMM</name>
<dbReference type="EMBL" id="CP010415">
    <property type="protein sequence ID" value="AJE20990.1"/>
    <property type="molecule type" value="Genomic_DNA"/>
</dbReference>
<sequence length="300" mass="31968">MAISLVPPQGDTFADYLGALRGRIDRRLALLLSASADENDLIGAAMKAALLSPGKRVRPLIVVLAGGQLGAREAPLLDLGCALEMVHAASLVLDDMPCMDDARLRRGLPTVHLRFGEDIAVLTAVALLGQAFKVISSASELPSLLRARLVGVLADAVGAQGLVRGQYQDLREGGWPRQVGEIAETNHLKTGALFAAALEMAAQVAHARDDVRMTLREAALELGQAFQLYDDLCDGASDAPLCKDLGKDAGKSTLVALLGQEAARQRLHGHVQRIDTLLSGVYGPDCLLLRLLCLLFPRLY</sequence>
<evidence type="ECO:0000313" key="8">
    <source>
        <dbReference type="EMBL" id="AJE20990.1"/>
    </source>
</evidence>
<dbReference type="PANTHER" id="PTHR43281">
    <property type="entry name" value="FARNESYL DIPHOSPHATE SYNTHASE"/>
    <property type="match status" value="1"/>
</dbReference>
<keyword evidence="6" id="KW-0414">Isoprene biosynthesis</keyword>
<dbReference type="InterPro" id="IPR000092">
    <property type="entry name" value="Polyprenyl_synt"/>
</dbReference>
<evidence type="ECO:0000313" key="9">
    <source>
        <dbReference type="Proteomes" id="UP000068210"/>
    </source>
</evidence>
<evidence type="ECO:0000256" key="5">
    <source>
        <dbReference type="ARBA" id="ARBA00022842"/>
    </source>
</evidence>
<comment type="cofactor">
    <cofactor evidence="1">
        <name>Mg(2+)</name>
        <dbReference type="ChEBI" id="CHEBI:18420"/>
    </cofactor>
</comment>
<dbReference type="SUPFAM" id="SSF48576">
    <property type="entry name" value="Terpenoid synthases"/>
    <property type="match status" value="1"/>
</dbReference>
<dbReference type="HOGENOM" id="CLU_014015_0_1_6"/>
<dbReference type="STRING" id="1328314.Achr_15310"/>
<evidence type="ECO:0000256" key="7">
    <source>
        <dbReference type="RuleBase" id="RU004466"/>
    </source>
</evidence>
<dbReference type="RefSeq" id="WP_039803286.1">
    <property type="nucleotide sequence ID" value="NZ_CP010415.1"/>
</dbReference>
<dbReference type="SFLD" id="SFLDS00005">
    <property type="entry name" value="Isoprenoid_Synthase_Type_I"/>
    <property type="match status" value="1"/>
</dbReference>
<evidence type="ECO:0000256" key="6">
    <source>
        <dbReference type="ARBA" id="ARBA00023229"/>
    </source>
</evidence>
<dbReference type="PROSITE" id="PS00444">
    <property type="entry name" value="POLYPRENYL_SYNTHASE_2"/>
    <property type="match status" value="1"/>
</dbReference>